<evidence type="ECO:0000313" key="4">
    <source>
        <dbReference type="Proteomes" id="UP000316806"/>
    </source>
</evidence>
<sequence>MADVKVEELLDDVVVQLPGAEQVRERGGRRRARRQVAGALVAVTAVMAGALVWVASDGDDGDARPSTTPSTPAIVVDGMPRILPPDEVPGNGRWHWQAQDEDTEDSPLPRIAESGSCPDSFRERKTPEHMQYSATYYAVVTHGDASASHRIVSYASPAVAGRERAAYEAELEACGLTYRGGERSRWSGVAIGDGTLLRVTVQQDGKWLSVVEVRVASS</sequence>
<feature type="transmembrane region" description="Helical" evidence="2">
    <location>
        <begin position="36"/>
        <end position="55"/>
    </location>
</feature>
<reference evidence="3 4" key="1">
    <citation type="journal article" date="2019" name="J. Ind. Microbiol. Biotechnol.">
        <title>The complete genomic sequence of Streptomyces spectabilis NRRL-2792 and identification of secondary metabolite biosynthetic gene clusters.</title>
        <authorList>
            <person name="Sinha A."/>
            <person name="Phillips-Salemka S."/>
            <person name="Niraula T.A."/>
            <person name="Short K.A."/>
            <person name="Niraula N.P."/>
        </authorList>
    </citation>
    <scope>NUCLEOTIDE SEQUENCE [LARGE SCALE GENOMIC DNA]</scope>
    <source>
        <strain evidence="3 4">NRRL 2792</strain>
    </source>
</reference>
<organism evidence="3 4">
    <name type="scientific">Streptomyces spectabilis</name>
    <dbReference type="NCBI Taxonomy" id="68270"/>
    <lineage>
        <taxon>Bacteria</taxon>
        <taxon>Bacillati</taxon>
        <taxon>Actinomycetota</taxon>
        <taxon>Actinomycetes</taxon>
        <taxon>Kitasatosporales</taxon>
        <taxon>Streptomycetaceae</taxon>
        <taxon>Streptomyces</taxon>
    </lineage>
</organism>
<keyword evidence="2" id="KW-0472">Membrane</keyword>
<dbReference type="Proteomes" id="UP000316806">
    <property type="component" value="Chromosome"/>
</dbReference>
<accession>A0A516RJW4</accession>
<feature type="region of interest" description="Disordered" evidence="1">
    <location>
        <begin position="101"/>
        <end position="123"/>
    </location>
</feature>
<name>A0A516RJW4_STRST</name>
<evidence type="ECO:0000256" key="2">
    <source>
        <dbReference type="SAM" id="Phobius"/>
    </source>
</evidence>
<dbReference type="RefSeq" id="WP_144323140.1">
    <property type="nucleotide sequence ID" value="NZ_CP040916.1"/>
</dbReference>
<keyword evidence="2" id="KW-0812">Transmembrane</keyword>
<keyword evidence="2" id="KW-1133">Transmembrane helix</keyword>
<gene>
    <name evidence="3" type="ORF">FH965_39775</name>
</gene>
<protein>
    <submittedName>
        <fullName evidence="3">Uncharacterized protein</fullName>
    </submittedName>
</protein>
<dbReference type="AlphaFoldDB" id="A0A516RJW4"/>
<feature type="region of interest" description="Disordered" evidence="1">
    <location>
        <begin position="58"/>
        <end position="80"/>
    </location>
</feature>
<dbReference type="EMBL" id="CP040916">
    <property type="protein sequence ID" value="QDQ15939.1"/>
    <property type="molecule type" value="Genomic_DNA"/>
</dbReference>
<evidence type="ECO:0000313" key="3">
    <source>
        <dbReference type="EMBL" id="QDQ15939.1"/>
    </source>
</evidence>
<proteinExistence type="predicted"/>
<evidence type="ECO:0000256" key="1">
    <source>
        <dbReference type="SAM" id="MobiDB-lite"/>
    </source>
</evidence>